<keyword evidence="1" id="KW-0482">Metalloprotease</keyword>
<dbReference type="Pfam" id="PF02074">
    <property type="entry name" value="Peptidase_M32"/>
    <property type="match status" value="1"/>
</dbReference>
<keyword evidence="1" id="KW-0645">Protease</keyword>
<keyword evidence="1 5" id="KW-0121">Carboxypeptidase</keyword>
<dbReference type="Gene3D" id="1.10.1370.30">
    <property type="match status" value="1"/>
</dbReference>
<feature type="coiled-coil region" evidence="4">
    <location>
        <begin position="1"/>
        <end position="28"/>
    </location>
</feature>
<keyword evidence="2" id="KW-0862">Zinc</keyword>
<reference evidence="5 6" key="1">
    <citation type="submission" date="2018-03" db="EMBL/GenBank/DDBJ databases">
        <title>Lachnoclostridium SNUG30386 gen.nov., sp.nov., isolated from human faeces.</title>
        <authorList>
            <person name="Seo B."/>
            <person name="Jeon K."/>
            <person name="Ko G."/>
        </authorList>
    </citation>
    <scope>NUCLEOTIDE SEQUENCE [LARGE SCALE GENOMIC DNA]</scope>
    <source>
        <strain evidence="5 6">SNUG30386</strain>
    </source>
</reference>
<feature type="binding site" evidence="2">
    <location>
        <position position="281"/>
    </location>
    <ligand>
        <name>Zn(2+)</name>
        <dbReference type="ChEBI" id="CHEBI:29105"/>
        <note>catalytic</note>
    </ligand>
</feature>
<evidence type="ECO:0000256" key="2">
    <source>
        <dbReference type="PIRSR" id="PIRSR006615-1"/>
    </source>
</evidence>
<dbReference type="AlphaFoldDB" id="A0A2T3FUI6"/>
<organism evidence="5 6">
    <name type="scientific">Clostridium fessum</name>
    <dbReference type="NCBI Taxonomy" id="2126740"/>
    <lineage>
        <taxon>Bacteria</taxon>
        <taxon>Bacillati</taxon>
        <taxon>Bacillota</taxon>
        <taxon>Clostridia</taxon>
        <taxon>Eubacteriales</taxon>
        <taxon>Clostridiaceae</taxon>
        <taxon>Clostridium</taxon>
    </lineage>
</organism>
<feature type="binding site" evidence="2">
    <location>
        <position position="277"/>
    </location>
    <ligand>
        <name>Zn(2+)</name>
        <dbReference type="ChEBI" id="CHEBI:29105"/>
        <note>catalytic</note>
    </ligand>
</feature>
<dbReference type="InterPro" id="IPR001333">
    <property type="entry name" value="Peptidase_M32_Taq"/>
</dbReference>
<evidence type="ECO:0000313" key="5">
    <source>
        <dbReference type="EMBL" id="PST38947.1"/>
    </source>
</evidence>
<feature type="active site" description="Proton donor/acceptor" evidence="3">
    <location>
        <position position="278"/>
    </location>
</feature>
<comment type="caution">
    <text evidence="5">The sequence shown here is derived from an EMBL/GenBank/DDBJ whole genome shotgun (WGS) entry which is preliminary data.</text>
</comment>
<comment type="function">
    <text evidence="1">Broad specificity carboxypetidase that releases amino acids sequentially from the C-terminus, including neutral, aromatic, polar and basic residues.</text>
</comment>
<comment type="similarity">
    <text evidence="1">Belongs to the peptidase M32 family.</text>
</comment>
<dbReference type="PANTHER" id="PTHR34217:SF1">
    <property type="entry name" value="CARBOXYPEPTIDASE 1"/>
    <property type="match status" value="1"/>
</dbReference>
<dbReference type="RefSeq" id="WP_107000111.1">
    <property type="nucleotide sequence ID" value="NZ_PYLO01000001.1"/>
</dbReference>
<evidence type="ECO:0000256" key="1">
    <source>
        <dbReference type="PIRNR" id="PIRNR006615"/>
    </source>
</evidence>
<dbReference type="GO" id="GO:0046872">
    <property type="term" value="F:metal ion binding"/>
    <property type="evidence" value="ECO:0007669"/>
    <property type="project" value="UniProtKB-KW"/>
</dbReference>
<gene>
    <name evidence="5" type="ORF">C7U56_03225</name>
</gene>
<dbReference type="Proteomes" id="UP000241048">
    <property type="component" value="Unassembled WGS sequence"/>
</dbReference>
<dbReference type="PRINTS" id="PR00998">
    <property type="entry name" value="CRBOXYPTASET"/>
</dbReference>
<dbReference type="GO" id="GO:0004181">
    <property type="term" value="F:metallocarboxypeptidase activity"/>
    <property type="evidence" value="ECO:0007669"/>
    <property type="project" value="UniProtKB-UniRule"/>
</dbReference>
<keyword evidence="4" id="KW-0175">Coiled coil</keyword>
<evidence type="ECO:0000313" key="6">
    <source>
        <dbReference type="Proteomes" id="UP000241048"/>
    </source>
</evidence>
<evidence type="ECO:0000256" key="3">
    <source>
        <dbReference type="PIRSR" id="PIRSR006615-2"/>
    </source>
</evidence>
<accession>A0A2T3FUI6</accession>
<dbReference type="PIRSF" id="PIRSF006615">
    <property type="entry name" value="Zn_crbxpep_Taq"/>
    <property type="match status" value="1"/>
</dbReference>
<comment type="catalytic activity">
    <reaction evidence="1">
        <text>Release of a C-terminal amino acid with broad specificity, except for -Pro.</text>
        <dbReference type="EC" id="3.4.17.19"/>
    </reaction>
</comment>
<dbReference type="PANTHER" id="PTHR34217">
    <property type="entry name" value="METAL-DEPENDENT CARBOXYPEPTIDASE"/>
    <property type="match status" value="1"/>
</dbReference>
<dbReference type="GO" id="GO:0006508">
    <property type="term" value="P:proteolysis"/>
    <property type="evidence" value="ECO:0007669"/>
    <property type="project" value="UniProtKB-UniRule"/>
</dbReference>
<feature type="binding site" evidence="2">
    <location>
        <position position="307"/>
    </location>
    <ligand>
        <name>Zn(2+)</name>
        <dbReference type="ChEBI" id="CHEBI:29105"/>
        <note>catalytic</note>
    </ligand>
</feature>
<keyword evidence="1 2" id="KW-0479">Metal-binding</keyword>
<dbReference type="CDD" id="cd06460">
    <property type="entry name" value="M32_Taq"/>
    <property type="match status" value="1"/>
</dbReference>
<protein>
    <recommendedName>
        <fullName evidence="1">Metal-dependent carboxypeptidase</fullName>
        <ecNumber evidence="1">3.4.17.19</ecNumber>
    </recommendedName>
</protein>
<keyword evidence="1" id="KW-0378">Hydrolase</keyword>
<comment type="cofactor">
    <cofactor evidence="2">
        <name>Zn(2+)</name>
        <dbReference type="ChEBI" id="CHEBI:29105"/>
    </cofactor>
    <text evidence="2">Binds 1 zinc ion per subunit.</text>
</comment>
<evidence type="ECO:0000256" key="4">
    <source>
        <dbReference type="SAM" id="Coils"/>
    </source>
</evidence>
<dbReference type="SUPFAM" id="SSF55486">
    <property type="entry name" value="Metalloproteases ('zincins'), catalytic domain"/>
    <property type="match status" value="1"/>
</dbReference>
<proteinExistence type="inferred from homology"/>
<dbReference type="PROSITE" id="PS52034">
    <property type="entry name" value="PEPTIDASE_M32"/>
    <property type="match status" value="1"/>
</dbReference>
<dbReference type="EMBL" id="PYLO01000001">
    <property type="protein sequence ID" value="PST38947.1"/>
    <property type="molecule type" value="Genomic_DNA"/>
</dbReference>
<name>A0A2T3FUI6_9CLOT</name>
<dbReference type="EC" id="3.4.17.19" evidence="1"/>
<keyword evidence="6" id="KW-1185">Reference proteome</keyword>
<sequence>MAQTEQKNQNVKKQFEELQSLLERAMALQTSMVLFEWDDETLAPKGAVEHTARVIGSLSEQYQEILASMRFKELLDVCQKAEKENAGVFDEVQSAILREAAEEQERLSCIPPEEYRAYAELTARATGIWTRAREKNDFASFAPVLKEIISYQKKFATYRAKPGQKLYDVMLDTYEKGFNMEMLDPFFELMKGKIVPLLKESAERSKTVPDAFLSADYPEAAQAEAARFLAEYEGFDFDRGVLALSAHPFTTNLHNHDVRITTHYQKRIDSSIFSVLHETGHAIYEFGIRDDLTQTLVGQGTSMGMHECQSRFFENIVGRSHAFWKPIYGKVAQMFGSPLTETSLEDFLAAVNRTVPGLIRTEADELSYPLHVLVRYEIEKMLIEEDLEVEKLPQIWNDKYEEYLGVRPSTDREGVLQDIHWSQGSIGYFPSYALGNAFGAQIYHQMKKELPVEKLLEAGNLGEIREYLRKNIHQYGKLKDSRQILRDMTGEDFNPSYYVAYLEEKYGRPEKEQ</sequence>